<accession>W6JXS0</accession>
<keyword evidence="4" id="KW-1185">Reference proteome</keyword>
<keyword evidence="2" id="KW-0732">Signal</keyword>
<proteinExistence type="predicted"/>
<feature type="signal peptide" evidence="2">
    <location>
        <begin position="1"/>
        <end position="24"/>
    </location>
</feature>
<evidence type="ECO:0008006" key="5">
    <source>
        <dbReference type="Google" id="ProtNLM"/>
    </source>
</evidence>
<evidence type="ECO:0000256" key="2">
    <source>
        <dbReference type="SAM" id="SignalP"/>
    </source>
</evidence>
<dbReference type="OrthoDB" id="5161424at2"/>
<evidence type="ECO:0000313" key="4">
    <source>
        <dbReference type="Proteomes" id="UP000035763"/>
    </source>
</evidence>
<reference evidence="3 4" key="1">
    <citation type="journal article" date="2013" name="ISME J.">
        <title>A metabolic model for members of the genus Tetrasphaera involved in enhanced biological phosphorus removal.</title>
        <authorList>
            <person name="Kristiansen R."/>
            <person name="Nguyen H.T.T."/>
            <person name="Saunders A.M."/>
            <person name="Nielsen J.L."/>
            <person name="Wimmer R."/>
            <person name="Le V.Q."/>
            <person name="McIlroy S.J."/>
            <person name="Petrovski S."/>
            <person name="Seviour R.J."/>
            <person name="Calteau A."/>
            <person name="Nielsen K.L."/>
            <person name="Nielsen P.H."/>
        </authorList>
    </citation>
    <scope>NUCLEOTIDE SEQUENCE [LARGE SCALE GENOMIC DNA]</scope>
    <source>
        <strain evidence="3 4">Ben110</strain>
    </source>
</reference>
<comment type="caution">
    <text evidence="3">The sequence shown here is derived from an EMBL/GenBank/DDBJ whole genome shotgun (WGS) entry which is preliminary data.</text>
</comment>
<feature type="region of interest" description="Disordered" evidence="1">
    <location>
        <begin position="101"/>
        <end position="121"/>
    </location>
</feature>
<dbReference type="RefSeq" id="WP_048694358.1">
    <property type="nucleotide sequence ID" value="NZ_HG764815.1"/>
</dbReference>
<dbReference type="Proteomes" id="UP000035763">
    <property type="component" value="Unassembled WGS sequence"/>
</dbReference>
<name>W6JXS0_9MICO</name>
<feature type="compositionally biased region" description="Polar residues" evidence="1">
    <location>
        <begin position="101"/>
        <end position="111"/>
    </location>
</feature>
<evidence type="ECO:0000313" key="3">
    <source>
        <dbReference type="EMBL" id="CCH73536.1"/>
    </source>
</evidence>
<feature type="chain" id="PRO_5038484673" description="Lipoprotein" evidence="2">
    <location>
        <begin position="25"/>
        <end position="221"/>
    </location>
</feature>
<feature type="compositionally biased region" description="Basic and acidic residues" evidence="1">
    <location>
        <begin position="142"/>
        <end position="169"/>
    </location>
</feature>
<gene>
    <name evidence="3" type="ORF">BN11_290014</name>
</gene>
<dbReference type="EMBL" id="CAJA01000212">
    <property type="protein sequence ID" value="CCH73536.1"/>
    <property type="molecule type" value="Genomic_DNA"/>
</dbReference>
<evidence type="ECO:0000256" key="1">
    <source>
        <dbReference type="SAM" id="MobiDB-lite"/>
    </source>
</evidence>
<dbReference type="STRING" id="1193182.BN11_290014"/>
<feature type="region of interest" description="Disordered" evidence="1">
    <location>
        <begin position="139"/>
        <end position="170"/>
    </location>
</feature>
<sequence length="221" mass="23433">MTTTTTGRAAAGASLLIALGIGLAGCGGDDAATGNGEYFAEDGDDLTSVVIDGNSLTYTRIQCEGENNGTSVGELNDDRNLVVWLEEGRFEGDDTVTFTESSVTISSNDANPSKWDEPDTFTRQDAGEAKSQFDQQCADAARASEESDAKRENEQQAVDTKRTEIRTKLDSMTTAEMAECLGQTDEEFAVTEQKAAGPGGTPEQVKEGLVSVFEQSGCLDN</sequence>
<dbReference type="AlphaFoldDB" id="W6JXS0"/>
<organism evidence="3 4">
    <name type="scientific">Nostocoides australiense Ben110</name>
    <dbReference type="NCBI Taxonomy" id="1193182"/>
    <lineage>
        <taxon>Bacteria</taxon>
        <taxon>Bacillati</taxon>
        <taxon>Actinomycetota</taxon>
        <taxon>Actinomycetes</taxon>
        <taxon>Micrococcales</taxon>
        <taxon>Intrasporangiaceae</taxon>
        <taxon>Nostocoides</taxon>
    </lineage>
</organism>
<protein>
    <recommendedName>
        <fullName evidence="5">Lipoprotein</fullName>
    </recommendedName>
</protein>